<evidence type="ECO:0008006" key="4">
    <source>
        <dbReference type="Google" id="ProtNLM"/>
    </source>
</evidence>
<sequence>MARRVLEAELLASQGMTPQPMGPAKAVELFKEFKLHKTFSGIFSLQFNYNGDTLAVGFGAGGIQTYATNTGTLCKELRSCRQGGYAIMVLRFHPKDPNILYAASTEGHIYVLNISTGETLATLEEMGNEINCMDFSVDGYNFATGGKDLAIRIYETKSNKVVKTYPGFGSGGSVFEKNQVGNTMRVFSLKFHPNNQYIFVSGGWDNHVKIWDIRDNDGIKRNISGPHICGDSIDLMENRILTGQWTALHALQEFNYTTGALSREIKYPNTDGAFLYASLYSNEDTVFAGGSGTNRAELIEISTNRHIGGHQMPAPVHALDSACQGRILAAGGAGASFVILKVLE</sequence>
<feature type="repeat" description="WD" evidence="1">
    <location>
        <begin position="179"/>
        <end position="221"/>
    </location>
</feature>
<organism evidence="2 3">
    <name type="scientific">Lymnaea stagnalis</name>
    <name type="common">Great pond snail</name>
    <name type="synonym">Helix stagnalis</name>
    <dbReference type="NCBI Taxonomy" id="6523"/>
    <lineage>
        <taxon>Eukaryota</taxon>
        <taxon>Metazoa</taxon>
        <taxon>Spiralia</taxon>
        <taxon>Lophotrochozoa</taxon>
        <taxon>Mollusca</taxon>
        <taxon>Gastropoda</taxon>
        <taxon>Heterobranchia</taxon>
        <taxon>Euthyneura</taxon>
        <taxon>Panpulmonata</taxon>
        <taxon>Hygrophila</taxon>
        <taxon>Lymnaeoidea</taxon>
        <taxon>Lymnaeidae</taxon>
        <taxon>Lymnaea</taxon>
    </lineage>
</organism>
<proteinExistence type="predicted"/>
<dbReference type="PROSITE" id="PS50294">
    <property type="entry name" value="WD_REPEATS_REGION"/>
    <property type="match status" value="1"/>
</dbReference>
<dbReference type="Proteomes" id="UP001497497">
    <property type="component" value="Unassembled WGS sequence"/>
</dbReference>
<evidence type="ECO:0000313" key="3">
    <source>
        <dbReference type="Proteomes" id="UP001497497"/>
    </source>
</evidence>
<dbReference type="InterPro" id="IPR015943">
    <property type="entry name" value="WD40/YVTN_repeat-like_dom_sf"/>
</dbReference>
<reference evidence="2 3" key="1">
    <citation type="submission" date="2024-04" db="EMBL/GenBank/DDBJ databases">
        <authorList>
            <consortium name="Genoscope - CEA"/>
            <person name="William W."/>
        </authorList>
    </citation>
    <scope>NUCLEOTIDE SEQUENCE [LARGE SCALE GENOMIC DNA]</scope>
</reference>
<dbReference type="AlphaFoldDB" id="A0AAV2IB36"/>
<dbReference type="InterPro" id="IPR001680">
    <property type="entry name" value="WD40_rpt"/>
</dbReference>
<dbReference type="PANTHER" id="PTHR47822:SF3">
    <property type="entry name" value="ANAPHASE-PROMOTING COMPLEX SUBUNIT 4-LIKE WD40 DOMAIN-CONTAINING PROTEIN"/>
    <property type="match status" value="1"/>
</dbReference>
<feature type="repeat" description="WD" evidence="1">
    <location>
        <begin position="123"/>
        <end position="164"/>
    </location>
</feature>
<protein>
    <recommendedName>
        <fullName evidence="4">Anaphase-promoting complex subunit 4 WD40 domain-containing protein</fullName>
    </recommendedName>
</protein>
<keyword evidence="1" id="KW-0853">WD repeat</keyword>
<gene>
    <name evidence="2" type="ORF">GSLYS_00016788001</name>
</gene>
<name>A0AAV2IB36_LYMST</name>
<evidence type="ECO:0000256" key="1">
    <source>
        <dbReference type="PROSITE-ProRule" id="PRU00221"/>
    </source>
</evidence>
<dbReference type="PANTHER" id="PTHR47822">
    <property type="entry name" value="CARBOHYDRATE BINDING DOMAIN CONTAINING PROTEIN"/>
    <property type="match status" value="1"/>
</dbReference>
<dbReference type="InterPro" id="IPR036322">
    <property type="entry name" value="WD40_repeat_dom_sf"/>
</dbReference>
<dbReference type="Pfam" id="PF00400">
    <property type="entry name" value="WD40"/>
    <property type="match status" value="2"/>
</dbReference>
<evidence type="ECO:0000313" key="2">
    <source>
        <dbReference type="EMBL" id="CAL1543254.1"/>
    </source>
</evidence>
<dbReference type="EMBL" id="CAXITT010000536">
    <property type="protein sequence ID" value="CAL1543254.1"/>
    <property type="molecule type" value="Genomic_DNA"/>
</dbReference>
<comment type="caution">
    <text evidence="2">The sequence shown here is derived from an EMBL/GenBank/DDBJ whole genome shotgun (WGS) entry which is preliminary data.</text>
</comment>
<dbReference type="SMART" id="SM00320">
    <property type="entry name" value="WD40"/>
    <property type="match status" value="5"/>
</dbReference>
<dbReference type="Gene3D" id="2.130.10.10">
    <property type="entry name" value="YVTN repeat-like/Quinoprotein amine dehydrogenase"/>
    <property type="match status" value="1"/>
</dbReference>
<dbReference type="PROSITE" id="PS50082">
    <property type="entry name" value="WD_REPEATS_2"/>
    <property type="match status" value="2"/>
</dbReference>
<accession>A0AAV2IB36</accession>
<keyword evidence="3" id="KW-1185">Reference proteome</keyword>
<dbReference type="SUPFAM" id="SSF50978">
    <property type="entry name" value="WD40 repeat-like"/>
    <property type="match status" value="1"/>
</dbReference>